<dbReference type="PANTHER" id="PTHR24078">
    <property type="entry name" value="DNAJ HOMOLOG SUBFAMILY C MEMBER"/>
    <property type="match status" value="1"/>
</dbReference>
<dbReference type="GO" id="GO:0051082">
    <property type="term" value="F:unfolded protein binding"/>
    <property type="evidence" value="ECO:0007669"/>
    <property type="project" value="InterPro"/>
</dbReference>
<dbReference type="InterPro" id="IPR002939">
    <property type="entry name" value="DnaJ_C"/>
</dbReference>
<dbReference type="InterPro" id="IPR036869">
    <property type="entry name" value="J_dom_sf"/>
</dbReference>
<dbReference type="SMART" id="SM00271">
    <property type="entry name" value="DnaJ"/>
    <property type="match status" value="1"/>
</dbReference>
<dbReference type="GO" id="GO:0005829">
    <property type="term" value="C:cytosol"/>
    <property type="evidence" value="ECO:0007669"/>
    <property type="project" value="TreeGrafter"/>
</dbReference>
<dbReference type="InterPro" id="IPR008971">
    <property type="entry name" value="HSP40/DnaJ_pept-bd"/>
</dbReference>
<dbReference type="GO" id="GO:0051087">
    <property type="term" value="F:protein-folding chaperone binding"/>
    <property type="evidence" value="ECO:0007669"/>
    <property type="project" value="TreeGrafter"/>
</dbReference>
<dbReference type="PROSITE" id="PS00636">
    <property type="entry name" value="DNAJ_1"/>
    <property type="match status" value="1"/>
</dbReference>
<dbReference type="SUPFAM" id="SSF49493">
    <property type="entry name" value="HSP40/DnaJ peptide-binding domain"/>
    <property type="match status" value="2"/>
</dbReference>
<keyword evidence="1" id="KW-0143">Chaperone</keyword>
<dbReference type="Proteomes" id="UP000824469">
    <property type="component" value="Unassembled WGS sequence"/>
</dbReference>
<dbReference type="FunFam" id="2.60.260.20:FF:000006">
    <property type="entry name" value="DnaJ subfamily B member 13"/>
    <property type="match status" value="1"/>
</dbReference>
<dbReference type="PROSITE" id="PS50076">
    <property type="entry name" value="DNAJ_2"/>
    <property type="match status" value="1"/>
</dbReference>
<comment type="caution">
    <text evidence="3">The sequence shown here is derived from an EMBL/GenBank/DDBJ whole genome shotgun (WGS) entry which is preliminary data.</text>
</comment>
<dbReference type="OMA" id="DANHIFR"/>
<dbReference type="Gene3D" id="1.10.287.110">
    <property type="entry name" value="DnaJ domain"/>
    <property type="match status" value="2"/>
</dbReference>
<dbReference type="PRINTS" id="PR00625">
    <property type="entry name" value="JDOMAIN"/>
</dbReference>
<dbReference type="InterPro" id="IPR018253">
    <property type="entry name" value="DnaJ_domain_CS"/>
</dbReference>
<evidence type="ECO:0000259" key="2">
    <source>
        <dbReference type="PROSITE" id="PS50076"/>
    </source>
</evidence>
<dbReference type="Gene3D" id="2.60.260.20">
    <property type="entry name" value="Urease metallochaperone UreE, N-terminal domain"/>
    <property type="match status" value="2"/>
</dbReference>
<dbReference type="Pfam" id="PF01556">
    <property type="entry name" value="DnaJ_C"/>
    <property type="match status" value="1"/>
</dbReference>
<dbReference type="PANTHER" id="PTHR24078:SF553">
    <property type="entry name" value="DNAJ HOMOLOG SUBFAMILY B MEMBER 5"/>
    <property type="match status" value="1"/>
</dbReference>
<gene>
    <name evidence="3" type="ORF">KI387_001608</name>
</gene>
<feature type="domain" description="J" evidence="2">
    <location>
        <begin position="4"/>
        <end position="47"/>
    </location>
</feature>
<keyword evidence="4" id="KW-1185">Reference proteome</keyword>
<organism evidence="3 4">
    <name type="scientific">Taxus chinensis</name>
    <name type="common">Chinese yew</name>
    <name type="synonym">Taxus wallichiana var. chinensis</name>
    <dbReference type="NCBI Taxonomy" id="29808"/>
    <lineage>
        <taxon>Eukaryota</taxon>
        <taxon>Viridiplantae</taxon>
        <taxon>Streptophyta</taxon>
        <taxon>Embryophyta</taxon>
        <taxon>Tracheophyta</taxon>
        <taxon>Spermatophyta</taxon>
        <taxon>Pinopsida</taxon>
        <taxon>Pinidae</taxon>
        <taxon>Conifers II</taxon>
        <taxon>Cupressales</taxon>
        <taxon>Taxaceae</taxon>
        <taxon>Taxus</taxon>
    </lineage>
</organism>
<evidence type="ECO:0000256" key="1">
    <source>
        <dbReference type="ARBA" id="ARBA00023186"/>
    </source>
</evidence>
<dbReference type="InterPro" id="IPR051339">
    <property type="entry name" value="DnaJ_subfamily_B"/>
</dbReference>
<accession>A0AA38GY56</accession>
<evidence type="ECO:0000313" key="3">
    <source>
        <dbReference type="EMBL" id="KAH9329500.1"/>
    </source>
</evidence>
<dbReference type="CDD" id="cd10747">
    <property type="entry name" value="DnaJ_C"/>
    <property type="match status" value="1"/>
</dbReference>
<reference evidence="3 4" key="1">
    <citation type="journal article" date="2021" name="Nat. Plants">
        <title>The Taxus genome provides insights into paclitaxel biosynthesis.</title>
        <authorList>
            <person name="Xiong X."/>
            <person name="Gou J."/>
            <person name="Liao Q."/>
            <person name="Li Y."/>
            <person name="Zhou Q."/>
            <person name="Bi G."/>
            <person name="Li C."/>
            <person name="Du R."/>
            <person name="Wang X."/>
            <person name="Sun T."/>
            <person name="Guo L."/>
            <person name="Liang H."/>
            <person name="Lu P."/>
            <person name="Wu Y."/>
            <person name="Zhang Z."/>
            <person name="Ro D.K."/>
            <person name="Shang Y."/>
            <person name="Huang S."/>
            <person name="Yan J."/>
        </authorList>
    </citation>
    <scope>NUCLEOTIDE SEQUENCE [LARGE SCALE GENOMIC DNA]</scope>
    <source>
        <strain evidence="3">Ta-2019</strain>
    </source>
</reference>
<dbReference type="FunFam" id="2.60.260.20:FF:000002">
    <property type="entry name" value="Dnaj homolog subfamily b member"/>
    <property type="match status" value="1"/>
</dbReference>
<dbReference type="InterPro" id="IPR001623">
    <property type="entry name" value="DnaJ_domain"/>
</dbReference>
<dbReference type="SUPFAM" id="SSF46565">
    <property type="entry name" value="Chaperone J-domain"/>
    <property type="match status" value="1"/>
</dbReference>
<protein>
    <recommendedName>
        <fullName evidence="2">J domain-containing protein</fullName>
    </recommendedName>
</protein>
<dbReference type="AlphaFoldDB" id="A0AA38GY56"/>
<dbReference type="GO" id="GO:0006457">
    <property type="term" value="P:protein folding"/>
    <property type="evidence" value="ECO:0007669"/>
    <property type="project" value="InterPro"/>
</dbReference>
<dbReference type="CDD" id="cd06257">
    <property type="entry name" value="DnaJ"/>
    <property type="match status" value="1"/>
</dbReference>
<name>A0AA38GY56_TAXCH</name>
<evidence type="ECO:0000313" key="4">
    <source>
        <dbReference type="Proteomes" id="UP000824469"/>
    </source>
</evidence>
<dbReference type="EMBL" id="JAHRHJ020000001">
    <property type="protein sequence ID" value="KAH9329500.1"/>
    <property type="molecule type" value="Genomic_DNA"/>
</dbReference>
<sequence length="296" mass="32785">MGVDYYNILNVTKNASAEDLKKAYRKISQAYDVLSDPQKRAVYDRYGEEGLKGDGAEGEARGGSPNVFRSYSRGADNPFAEFFGNTARNYSVENNPTSAEDLFRVHFSDLGLSGPRKGEPVENTLPCTLEQLYNGSTRKMKISRNILHISGKTLPIEEILTVEVKPGWKKGTKITFSEKGNEQPNVLAGDLIFVIDEKPHDVYKRDGNDLIVTQKITLAQALTGYTVNLVTLDGRSLSIPITDVISPGYEKIVPREGMPISKDQGMRGNLQIKFDIKYPSRLTSEQKAGVNRFIGG</sequence>
<proteinExistence type="predicted"/>